<proteinExistence type="predicted"/>
<accession>A0A6L2M4M0</accession>
<name>A0A6L2M4M0_TANCI</name>
<feature type="region of interest" description="Disordered" evidence="2">
    <location>
        <begin position="108"/>
        <end position="136"/>
    </location>
</feature>
<evidence type="ECO:0000313" key="3">
    <source>
        <dbReference type="EMBL" id="GEU68891.1"/>
    </source>
</evidence>
<gene>
    <name evidence="3" type="ORF">Tci_040869</name>
</gene>
<comment type="caution">
    <text evidence="3">The sequence shown here is derived from an EMBL/GenBank/DDBJ whole genome shotgun (WGS) entry which is preliminary data.</text>
</comment>
<keyword evidence="1" id="KW-0175">Coiled coil</keyword>
<feature type="compositionally biased region" description="Polar residues" evidence="2">
    <location>
        <begin position="115"/>
        <end position="126"/>
    </location>
</feature>
<feature type="compositionally biased region" description="Basic and acidic residues" evidence="2">
    <location>
        <begin position="127"/>
        <end position="136"/>
    </location>
</feature>
<dbReference type="AlphaFoldDB" id="A0A6L2M4M0"/>
<protein>
    <submittedName>
        <fullName evidence="3">Uncharacterized protein</fullName>
    </submittedName>
</protein>
<reference evidence="3" key="1">
    <citation type="journal article" date="2019" name="Sci. Rep.">
        <title>Draft genome of Tanacetum cinerariifolium, the natural source of mosquito coil.</title>
        <authorList>
            <person name="Yamashiro T."/>
            <person name="Shiraishi A."/>
            <person name="Satake H."/>
            <person name="Nakayama K."/>
        </authorList>
    </citation>
    <scope>NUCLEOTIDE SEQUENCE</scope>
</reference>
<sequence>MALCTNLQTRVLELEKTKTTQQNEIDSLKRRVKKLVKRNRSRIHKRKRLYKVGLTARVESYRDEQSVGEDASKQERRIDAIDQDEDITLISVQDDAEMFDVYDLCGKEEQKEPGKSTTSTATIPKQQSKDKGKGIMIKEHVKPKKKDKIRLDEEATKRLQTKFDEEERLAREKAQKEQEANIVLIETWDDIQAKIDADHQLAKRLQAQEQEEYIYVTTGNFQNLK</sequence>
<evidence type="ECO:0000256" key="2">
    <source>
        <dbReference type="SAM" id="MobiDB-lite"/>
    </source>
</evidence>
<dbReference type="EMBL" id="BKCJ010005834">
    <property type="protein sequence ID" value="GEU68891.1"/>
    <property type="molecule type" value="Genomic_DNA"/>
</dbReference>
<feature type="coiled-coil region" evidence="1">
    <location>
        <begin position="4"/>
        <end position="38"/>
    </location>
</feature>
<organism evidence="3">
    <name type="scientific">Tanacetum cinerariifolium</name>
    <name type="common">Dalmatian daisy</name>
    <name type="synonym">Chrysanthemum cinerariifolium</name>
    <dbReference type="NCBI Taxonomy" id="118510"/>
    <lineage>
        <taxon>Eukaryota</taxon>
        <taxon>Viridiplantae</taxon>
        <taxon>Streptophyta</taxon>
        <taxon>Embryophyta</taxon>
        <taxon>Tracheophyta</taxon>
        <taxon>Spermatophyta</taxon>
        <taxon>Magnoliopsida</taxon>
        <taxon>eudicotyledons</taxon>
        <taxon>Gunneridae</taxon>
        <taxon>Pentapetalae</taxon>
        <taxon>asterids</taxon>
        <taxon>campanulids</taxon>
        <taxon>Asterales</taxon>
        <taxon>Asteraceae</taxon>
        <taxon>Asteroideae</taxon>
        <taxon>Anthemideae</taxon>
        <taxon>Anthemidinae</taxon>
        <taxon>Tanacetum</taxon>
    </lineage>
</organism>
<evidence type="ECO:0000256" key="1">
    <source>
        <dbReference type="SAM" id="Coils"/>
    </source>
</evidence>